<evidence type="ECO:0000256" key="5">
    <source>
        <dbReference type="ARBA" id="ARBA00008276"/>
    </source>
</evidence>
<keyword evidence="15" id="KW-0472">Membrane</keyword>
<feature type="binding site" evidence="18">
    <location>
        <position position="413"/>
    </location>
    <ligand>
        <name>ATP</name>
        <dbReference type="ChEBI" id="CHEBI:30616"/>
    </ligand>
</feature>
<keyword evidence="12 18" id="KW-0067">ATP-binding</keyword>
<evidence type="ECO:0000256" key="10">
    <source>
        <dbReference type="ARBA" id="ARBA00022741"/>
    </source>
</evidence>
<keyword evidence="13 19" id="KW-0460">Magnesium</keyword>
<keyword evidence="8 17" id="KW-0436">Ligase</keyword>
<dbReference type="EMBL" id="CH933812">
    <property type="protein sequence ID" value="KRG07120.1"/>
    <property type="molecule type" value="Genomic_DNA"/>
</dbReference>
<dbReference type="GO" id="GO:0046872">
    <property type="term" value="F:metal ion binding"/>
    <property type="evidence" value="ECO:0007669"/>
    <property type="project" value="UniProtKB-KW"/>
</dbReference>
<gene>
    <name evidence="20" type="primary">Dmoj\GI27034</name>
    <name evidence="20" type="ORF">Dmoj_GI27034</name>
</gene>
<evidence type="ECO:0000256" key="7">
    <source>
        <dbReference type="ARBA" id="ARBA00022563"/>
    </source>
</evidence>
<evidence type="ECO:0000256" key="9">
    <source>
        <dbReference type="ARBA" id="ARBA00022723"/>
    </source>
</evidence>
<dbReference type="PANTHER" id="PTHR11136">
    <property type="entry name" value="FOLYLPOLYGLUTAMATE SYNTHASE-RELATED"/>
    <property type="match status" value="1"/>
</dbReference>
<keyword evidence="6" id="KW-0963">Cytoplasm</keyword>
<evidence type="ECO:0000256" key="2">
    <source>
        <dbReference type="ARBA" id="ARBA00004305"/>
    </source>
</evidence>
<dbReference type="Gene3D" id="3.40.1190.10">
    <property type="entry name" value="Mur-like, catalytic domain"/>
    <property type="match status" value="1"/>
</dbReference>
<evidence type="ECO:0000256" key="4">
    <source>
        <dbReference type="ARBA" id="ARBA00005150"/>
    </source>
</evidence>
<feature type="binding site" evidence="19">
    <location>
        <position position="275"/>
    </location>
    <ligand>
        <name>Mg(2+)</name>
        <dbReference type="ChEBI" id="CHEBI:18420"/>
        <label>1</label>
    </ligand>
</feature>
<evidence type="ECO:0000256" key="12">
    <source>
        <dbReference type="ARBA" id="ARBA00022840"/>
    </source>
</evidence>
<organism evidence="20 21">
    <name type="scientific">Drosophila mojavensis</name>
    <name type="common">Fruit fly</name>
    <dbReference type="NCBI Taxonomy" id="7230"/>
    <lineage>
        <taxon>Eukaryota</taxon>
        <taxon>Metazoa</taxon>
        <taxon>Ecdysozoa</taxon>
        <taxon>Arthropoda</taxon>
        <taxon>Hexapoda</taxon>
        <taxon>Insecta</taxon>
        <taxon>Pterygota</taxon>
        <taxon>Neoptera</taxon>
        <taxon>Endopterygota</taxon>
        <taxon>Diptera</taxon>
        <taxon>Brachycera</taxon>
        <taxon>Muscomorpha</taxon>
        <taxon>Ephydroidea</taxon>
        <taxon>Drosophilidae</taxon>
        <taxon>Drosophila</taxon>
    </lineage>
</organism>
<dbReference type="InterPro" id="IPR001645">
    <property type="entry name" value="Folylpolyglutamate_synth"/>
</dbReference>
<keyword evidence="10 18" id="KW-0547">Nucleotide-binding</keyword>
<dbReference type="EC" id="6.3.2.17" evidence="17"/>
<reference evidence="20" key="2">
    <citation type="journal article" date="2008" name="Bioinformatics">
        <title>Assembly reconciliation.</title>
        <authorList>
            <person name="Zimin A.V."/>
            <person name="Smith D.R."/>
            <person name="Sutton G."/>
            <person name="Yorke J.A."/>
        </authorList>
    </citation>
    <scope>NUCLEOTIDE SEQUENCE</scope>
    <source>
        <strain evidence="20">TSC#15081-1352.22</strain>
    </source>
</reference>
<keyword evidence="14" id="KW-0496">Mitochondrion</keyword>
<dbReference type="GO" id="GO:0005759">
    <property type="term" value="C:mitochondrial matrix"/>
    <property type="evidence" value="ECO:0007669"/>
    <property type="project" value="UniProtKB-SubCell"/>
</dbReference>
<dbReference type="SUPFAM" id="SSF53244">
    <property type="entry name" value="MurD-like peptide ligases, peptide-binding domain"/>
    <property type="match status" value="1"/>
</dbReference>
<dbReference type="InParanoid" id="A0A0Q9XEW6"/>
<sequence length="572" mass="64671">MPLRKPLRSVRTITTICLDVALLNSTRRMNSTIKLRKLATKPPILKALPRPAAGINGINGCSQPQPDQMKLTFSELVFSDRRRTLTEQDAREEAEYNADIEQLKILQSNRESIQNSINTRCDTLAITLKYLERSGLTLEDVEKLSVIHVAGTKGKGSTCALTESILRQYGARTGFYSSPHLVSTNERIRINGEPLAKAKFTHFFRLVYDRLLYGREHDRDMPAFFMFLTIVGFHVFIAERVDVVVLEVGIGGELDCTNILRNVRTAGITSLSLEHTQVLGNTIKEIAWQKAGIIKPGAHVYTHVTQPECLQVIRERAAEKHAQLFEVPQAEELFALNQRSDYLNSCNDYVRLNGCLAIALAYDWLRQSTGRLHRDYPLNWLQLTDEVLHGISQANWPGRCQLVNYENMRIHLDGAHTVESIRVCCNWYRKSTKSSRNPSILVFNRTGDTDTKALLQVLQQSCRFDMVCFVPNLSSAKANDPNQTSVCYSDEAQRERASLIAATWQQLCDANKQVNRGRMYNTVWDAFVEMRTRYPAHIELDVLITGSIHLLGAAILMLDDFHSESKATNGST</sequence>
<evidence type="ECO:0000256" key="1">
    <source>
        <dbReference type="ARBA" id="ARBA00004273"/>
    </source>
</evidence>
<protein>
    <recommendedName>
        <fullName evidence="17">Folylpolyglutamate synthase</fullName>
        <ecNumber evidence="17">6.3.2.17</ecNumber>
    </recommendedName>
    <alternativeName>
        <fullName evidence="17">Folylpoly-gamma-glutamate synthetase</fullName>
    </alternativeName>
    <alternativeName>
        <fullName evidence="17">Tetrahydrofolylpolyglutamate synthase</fullName>
    </alternativeName>
</protein>
<evidence type="ECO:0000256" key="19">
    <source>
        <dbReference type="PIRSR" id="PIRSR038895-2"/>
    </source>
</evidence>
<dbReference type="GO" id="GO:0005829">
    <property type="term" value="C:cytosol"/>
    <property type="evidence" value="ECO:0007669"/>
    <property type="project" value="TreeGrafter"/>
</dbReference>
<evidence type="ECO:0000313" key="20">
    <source>
        <dbReference type="EMBL" id="KRG07120.1"/>
    </source>
</evidence>
<comment type="function">
    <text evidence="17">Catalyzes conversion of folates to polyglutamate derivatives allowing concentration of folate compounds in the cell and the intracellular retention of these cofactors, which are important substrates for most of the folate-dependent enzymes that are involved in one-carbon transfer reactions involved in purine, pyrimidine and amino acid synthesis.</text>
</comment>
<feature type="binding site" evidence="18">
    <location>
        <position position="399"/>
    </location>
    <ligand>
        <name>ATP</name>
        <dbReference type="ChEBI" id="CHEBI:30616"/>
    </ligand>
</feature>
<keyword evidence="7 17" id="KW-0554">One-carbon metabolism</keyword>
<dbReference type="PIRSF" id="PIRSF038895">
    <property type="entry name" value="FPGS"/>
    <property type="match status" value="1"/>
</dbReference>
<keyword evidence="11" id="KW-0999">Mitochondrion inner membrane</keyword>
<reference evidence="20" key="3">
    <citation type="submission" date="2015-11" db="EMBL/GenBank/DDBJ databases">
        <authorList>
            <consortium name="FlyBase"/>
        </authorList>
    </citation>
    <scope>NUCLEOTIDE SEQUENCE</scope>
    <source>
        <strain evidence="20">TSC#15081-1352.22</strain>
    </source>
</reference>
<dbReference type="PROSITE" id="PS01012">
    <property type="entry name" value="FOLYLPOLYGLU_SYNT_2"/>
    <property type="match status" value="1"/>
</dbReference>
<dbReference type="OrthoDB" id="5212574at2759"/>
<evidence type="ECO:0000256" key="6">
    <source>
        <dbReference type="ARBA" id="ARBA00022490"/>
    </source>
</evidence>
<comment type="cofactor">
    <cofactor evidence="17">
        <name>a monovalent cation</name>
        <dbReference type="ChEBI" id="CHEBI:60242"/>
    </cofactor>
    <text evidence="17">A monovalent cation.</text>
</comment>
<comment type="catalytic activity">
    <reaction evidence="16 17">
        <text>(6S)-5,6,7,8-tetrahydrofolyl-(gamma-L-Glu)(n) + L-glutamate + ATP = (6S)-5,6,7,8-tetrahydrofolyl-(gamma-L-Glu)(n+1) + ADP + phosphate + H(+)</text>
        <dbReference type="Rhea" id="RHEA:10580"/>
        <dbReference type="Rhea" id="RHEA-COMP:14738"/>
        <dbReference type="Rhea" id="RHEA-COMP:14740"/>
        <dbReference type="ChEBI" id="CHEBI:15378"/>
        <dbReference type="ChEBI" id="CHEBI:29985"/>
        <dbReference type="ChEBI" id="CHEBI:30616"/>
        <dbReference type="ChEBI" id="CHEBI:43474"/>
        <dbReference type="ChEBI" id="CHEBI:141005"/>
        <dbReference type="ChEBI" id="CHEBI:456216"/>
        <dbReference type="EC" id="6.3.2.17"/>
    </reaction>
</comment>
<proteinExistence type="inferred from homology"/>
<comment type="similarity">
    <text evidence="5 17">Belongs to the folylpolyglutamate synthase family.</text>
</comment>
<evidence type="ECO:0000256" key="17">
    <source>
        <dbReference type="PIRNR" id="PIRNR038895"/>
    </source>
</evidence>
<comment type="pathway">
    <text evidence="4 17">Cofactor biosynthesis; tetrahydrofolylpolyglutamate biosynthesis.</text>
</comment>
<dbReference type="GO" id="GO:0004326">
    <property type="term" value="F:tetrahydrofolylpolyglutamate synthase activity"/>
    <property type="evidence" value="ECO:0007669"/>
    <property type="project" value="UniProtKB-EC"/>
</dbReference>
<evidence type="ECO:0000256" key="16">
    <source>
        <dbReference type="ARBA" id="ARBA00047493"/>
    </source>
</evidence>
<dbReference type="Proteomes" id="UP000009192">
    <property type="component" value="Unassembled WGS sequence"/>
</dbReference>
<evidence type="ECO:0000256" key="11">
    <source>
        <dbReference type="ARBA" id="ARBA00022792"/>
    </source>
</evidence>
<comment type="subcellular location">
    <subcellularLocation>
        <location evidence="3">Cytoplasm</location>
    </subcellularLocation>
    <subcellularLocation>
        <location evidence="1">Mitochondrion inner membrane</location>
    </subcellularLocation>
    <subcellularLocation>
        <location evidence="2">Mitochondrion matrix</location>
    </subcellularLocation>
</comment>
<dbReference type="InterPro" id="IPR023600">
    <property type="entry name" value="Folylpolyglutamate_synth_euk"/>
</dbReference>
<feature type="binding site" evidence="19">
    <location>
        <position position="178"/>
    </location>
    <ligand>
        <name>Mg(2+)</name>
        <dbReference type="ChEBI" id="CHEBI:18420"/>
        <label>1</label>
    </ligand>
</feature>
<evidence type="ECO:0000256" key="3">
    <source>
        <dbReference type="ARBA" id="ARBA00004496"/>
    </source>
</evidence>
<dbReference type="SUPFAM" id="SSF53623">
    <property type="entry name" value="MurD-like peptide ligases, catalytic domain"/>
    <property type="match status" value="1"/>
</dbReference>
<dbReference type="UniPathway" id="UPA00850"/>
<dbReference type="GO" id="GO:0005524">
    <property type="term" value="F:ATP binding"/>
    <property type="evidence" value="ECO:0007669"/>
    <property type="project" value="UniProtKB-KW"/>
</dbReference>
<dbReference type="GO" id="GO:0005743">
    <property type="term" value="C:mitochondrial inner membrane"/>
    <property type="evidence" value="ECO:0007669"/>
    <property type="project" value="UniProtKB-SubCell"/>
</dbReference>
<dbReference type="InterPro" id="IPR036615">
    <property type="entry name" value="Mur_ligase_C_dom_sf"/>
</dbReference>
<dbReference type="KEGG" id="dmo:Dmoj_GI27034"/>
<evidence type="ECO:0000256" key="15">
    <source>
        <dbReference type="ARBA" id="ARBA00023136"/>
    </source>
</evidence>
<keyword evidence="21" id="KW-1185">Reference proteome</keyword>
<dbReference type="FunCoup" id="A0A0Q9XEW6">
    <property type="interactions" value="1099"/>
</dbReference>
<reference evidence="20 21" key="1">
    <citation type="journal article" date="2007" name="Nature">
        <title>Evolution of genes and genomes on the Drosophila phylogeny.</title>
        <authorList>
            <consortium name="Drosophila 12 Genomes Consortium"/>
            <person name="Clark A.G."/>
            <person name="Eisen M.B."/>
            <person name="Smith D.R."/>
            <person name="Bergman C.M."/>
            <person name="Oliver B."/>
            <person name="Markow T.A."/>
            <person name="Kaufman T.C."/>
            <person name="Kellis M."/>
            <person name="Gelbart W."/>
            <person name="Iyer V.N."/>
            <person name="Pollard D.A."/>
            <person name="Sackton T.B."/>
            <person name="Larracuente A.M."/>
            <person name="Singh N.D."/>
            <person name="Abad J.P."/>
            <person name="Abt D.N."/>
            <person name="Adryan B."/>
            <person name="Aguade M."/>
            <person name="Akashi H."/>
            <person name="Anderson W.W."/>
            <person name="Aquadro C.F."/>
            <person name="Ardell D.H."/>
            <person name="Arguello R."/>
            <person name="Artieri C.G."/>
            <person name="Barbash D.A."/>
            <person name="Barker D."/>
            <person name="Barsanti P."/>
            <person name="Batterham P."/>
            <person name="Batzoglou S."/>
            <person name="Begun D."/>
            <person name="Bhutkar A."/>
            <person name="Blanco E."/>
            <person name="Bosak S.A."/>
            <person name="Bradley R.K."/>
            <person name="Brand A.D."/>
            <person name="Brent M.R."/>
            <person name="Brooks A.N."/>
            <person name="Brown R.H."/>
            <person name="Butlin R.K."/>
            <person name="Caggese C."/>
            <person name="Calvi B.R."/>
            <person name="Bernardo de Carvalho A."/>
            <person name="Caspi A."/>
            <person name="Castrezana S."/>
            <person name="Celniker S.E."/>
            <person name="Chang J.L."/>
            <person name="Chapple C."/>
            <person name="Chatterji S."/>
            <person name="Chinwalla A."/>
            <person name="Civetta A."/>
            <person name="Clifton S.W."/>
            <person name="Comeron J.M."/>
            <person name="Costello J.C."/>
            <person name="Coyne J.A."/>
            <person name="Daub J."/>
            <person name="David R.G."/>
            <person name="Delcher A.L."/>
            <person name="Delehaunty K."/>
            <person name="Do C.B."/>
            <person name="Ebling H."/>
            <person name="Edwards K."/>
            <person name="Eickbush T."/>
            <person name="Evans J.D."/>
            <person name="Filipski A."/>
            <person name="Findeiss S."/>
            <person name="Freyhult E."/>
            <person name="Fulton L."/>
            <person name="Fulton R."/>
            <person name="Garcia A.C."/>
            <person name="Gardiner A."/>
            <person name="Garfield D.A."/>
            <person name="Garvin B.E."/>
            <person name="Gibson G."/>
            <person name="Gilbert D."/>
            <person name="Gnerre S."/>
            <person name="Godfrey J."/>
            <person name="Good R."/>
            <person name="Gotea V."/>
            <person name="Gravely B."/>
            <person name="Greenberg A.J."/>
            <person name="Griffiths-Jones S."/>
            <person name="Gross S."/>
            <person name="Guigo R."/>
            <person name="Gustafson E.A."/>
            <person name="Haerty W."/>
            <person name="Hahn M.W."/>
            <person name="Halligan D.L."/>
            <person name="Halpern A.L."/>
            <person name="Halter G.M."/>
            <person name="Han M.V."/>
            <person name="Heger A."/>
            <person name="Hillier L."/>
            <person name="Hinrichs A.S."/>
            <person name="Holmes I."/>
            <person name="Hoskins R.A."/>
            <person name="Hubisz M.J."/>
            <person name="Hultmark D."/>
            <person name="Huntley M.A."/>
            <person name="Jaffe D.B."/>
            <person name="Jagadeeshan S."/>
            <person name="Jeck W.R."/>
            <person name="Johnson J."/>
            <person name="Jones C.D."/>
            <person name="Jordan W.C."/>
            <person name="Karpen G.H."/>
            <person name="Kataoka E."/>
            <person name="Keightley P.D."/>
            <person name="Kheradpour P."/>
            <person name="Kirkness E.F."/>
            <person name="Koerich L.B."/>
            <person name="Kristiansen K."/>
            <person name="Kudrna D."/>
            <person name="Kulathinal R.J."/>
            <person name="Kumar S."/>
            <person name="Kwok R."/>
            <person name="Lander E."/>
            <person name="Langley C.H."/>
            <person name="Lapoint R."/>
            <person name="Lazzaro B.P."/>
            <person name="Lee S.J."/>
            <person name="Levesque L."/>
            <person name="Li R."/>
            <person name="Lin C.F."/>
            <person name="Lin M.F."/>
            <person name="Lindblad-Toh K."/>
            <person name="Llopart A."/>
            <person name="Long M."/>
            <person name="Low L."/>
            <person name="Lozovsky E."/>
            <person name="Lu J."/>
            <person name="Luo M."/>
            <person name="Machado C.A."/>
            <person name="Makalowski W."/>
            <person name="Marzo M."/>
            <person name="Matsuda M."/>
            <person name="Matzkin L."/>
            <person name="McAllister B."/>
            <person name="McBride C.S."/>
            <person name="McKernan B."/>
            <person name="McKernan K."/>
            <person name="Mendez-Lago M."/>
            <person name="Minx P."/>
            <person name="Mollenhauer M.U."/>
            <person name="Montooth K."/>
            <person name="Mount S.M."/>
            <person name="Mu X."/>
            <person name="Myers E."/>
            <person name="Negre B."/>
            <person name="Newfeld S."/>
            <person name="Nielsen R."/>
            <person name="Noor M.A."/>
            <person name="O'Grady P."/>
            <person name="Pachter L."/>
            <person name="Papaceit M."/>
            <person name="Parisi M.J."/>
            <person name="Parisi M."/>
            <person name="Parts L."/>
            <person name="Pedersen J.S."/>
            <person name="Pesole G."/>
            <person name="Phillippy A.M."/>
            <person name="Ponting C.P."/>
            <person name="Pop M."/>
            <person name="Porcelli D."/>
            <person name="Powell J.R."/>
            <person name="Prohaska S."/>
            <person name="Pruitt K."/>
            <person name="Puig M."/>
            <person name="Quesneville H."/>
            <person name="Ram K.R."/>
            <person name="Rand D."/>
            <person name="Rasmussen M.D."/>
            <person name="Reed L.K."/>
            <person name="Reenan R."/>
            <person name="Reily A."/>
            <person name="Remington K.A."/>
            <person name="Rieger T.T."/>
            <person name="Ritchie M.G."/>
            <person name="Robin C."/>
            <person name="Rogers Y.H."/>
            <person name="Rohde C."/>
            <person name="Rozas J."/>
            <person name="Rubenfield M.J."/>
            <person name="Ruiz A."/>
            <person name="Russo S."/>
            <person name="Salzberg S.L."/>
            <person name="Sanchez-Gracia A."/>
            <person name="Saranga D.J."/>
            <person name="Sato H."/>
            <person name="Schaeffer S.W."/>
            <person name="Schatz M.C."/>
            <person name="Schlenke T."/>
            <person name="Schwartz R."/>
            <person name="Segarra C."/>
            <person name="Singh R.S."/>
            <person name="Sirot L."/>
            <person name="Sirota M."/>
            <person name="Sisneros N.B."/>
            <person name="Smith C.D."/>
            <person name="Smith T.F."/>
            <person name="Spieth J."/>
            <person name="Stage D.E."/>
            <person name="Stark A."/>
            <person name="Stephan W."/>
            <person name="Strausberg R.L."/>
            <person name="Strempel S."/>
            <person name="Sturgill D."/>
            <person name="Sutton G."/>
            <person name="Sutton G.G."/>
            <person name="Tao W."/>
            <person name="Teichmann S."/>
            <person name="Tobari Y.N."/>
            <person name="Tomimura Y."/>
            <person name="Tsolas J.M."/>
            <person name="Valente V.L."/>
            <person name="Venter E."/>
            <person name="Venter J.C."/>
            <person name="Vicario S."/>
            <person name="Vieira F.G."/>
            <person name="Vilella A.J."/>
            <person name="Villasante A."/>
            <person name="Walenz B."/>
            <person name="Wang J."/>
            <person name="Wasserman M."/>
            <person name="Watts T."/>
            <person name="Wilson D."/>
            <person name="Wilson R.K."/>
            <person name="Wing R.A."/>
            <person name="Wolfner M.F."/>
            <person name="Wong A."/>
            <person name="Wong G.K."/>
            <person name="Wu C.I."/>
            <person name="Wu G."/>
            <person name="Yamamoto D."/>
            <person name="Yang H.P."/>
            <person name="Yang S.P."/>
            <person name="Yorke J.A."/>
            <person name="Yoshida K."/>
            <person name="Zdobnov E."/>
            <person name="Zhang P."/>
            <person name="Zhang Y."/>
            <person name="Zimin A.V."/>
            <person name="Baldwin J."/>
            <person name="Abdouelleil A."/>
            <person name="Abdulkadir J."/>
            <person name="Abebe A."/>
            <person name="Abera B."/>
            <person name="Abreu J."/>
            <person name="Acer S.C."/>
            <person name="Aftuck L."/>
            <person name="Alexander A."/>
            <person name="An P."/>
            <person name="Anderson E."/>
            <person name="Anderson S."/>
            <person name="Arachi H."/>
            <person name="Azer M."/>
            <person name="Bachantsang P."/>
            <person name="Barry A."/>
            <person name="Bayul T."/>
            <person name="Berlin A."/>
            <person name="Bessette D."/>
            <person name="Bloom T."/>
            <person name="Blye J."/>
            <person name="Boguslavskiy L."/>
            <person name="Bonnet C."/>
            <person name="Boukhgalter B."/>
            <person name="Bourzgui I."/>
            <person name="Brown A."/>
            <person name="Cahill P."/>
            <person name="Channer S."/>
            <person name="Cheshatsang Y."/>
            <person name="Chuda L."/>
            <person name="Citroen M."/>
            <person name="Collymore A."/>
            <person name="Cooke P."/>
            <person name="Costello M."/>
            <person name="D'Aco K."/>
            <person name="Daza R."/>
            <person name="De Haan G."/>
            <person name="DeGray S."/>
            <person name="DeMaso C."/>
            <person name="Dhargay N."/>
            <person name="Dooley K."/>
            <person name="Dooley E."/>
            <person name="Doricent M."/>
            <person name="Dorje P."/>
            <person name="Dorjee K."/>
            <person name="Dupes A."/>
            <person name="Elong R."/>
            <person name="Falk J."/>
            <person name="Farina A."/>
            <person name="Faro S."/>
            <person name="Ferguson D."/>
            <person name="Fisher S."/>
            <person name="Foley C.D."/>
            <person name="Franke A."/>
            <person name="Friedrich D."/>
            <person name="Gadbois L."/>
            <person name="Gearin G."/>
            <person name="Gearin C.R."/>
            <person name="Giannoukos G."/>
            <person name="Goode T."/>
            <person name="Graham J."/>
            <person name="Grandbois E."/>
            <person name="Grewal S."/>
            <person name="Gyaltsen K."/>
            <person name="Hafez N."/>
            <person name="Hagos B."/>
            <person name="Hall J."/>
            <person name="Henson C."/>
            <person name="Hollinger A."/>
            <person name="Honan T."/>
            <person name="Huard M.D."/>
            <person name="Hughes L."/>
            <person name="Hurhula B."/>
            <person name="Husby M.E."/>
            <person name="Kamat A."/>
            <person name="Kanga B."/>
            <person name="Kashin S."/>
            <person name="Khazanovich D."/>
            <person name="Kisner P."/>
            <person name="Lance K."/>
            <person name="Lara M."/>
            <person name="Lee W."/>
            <person name="Lennon N."/>
            <person name="Letendre F."/>
            <person name="LeVine R."/>
            <person name="Lipovsky A."/>
            <person name="Liu X."/>
            <person name="Liu J."/>
            <person name="Liu S."/>
            <person name="Lokyitsang T."/>
            <person name="Lokyitsang Y."/>
            <person name="Lubonja R."/>
            <person name="Lui A."/>
            <person name="MacDonald P."/>
            <person name="Magnisalis V."/>
            <person name="Maru K."/>
            <person name="Matthews C."/>
            <person name="McCusker W."/>
            <person name="McDonough S."/>
            <person name="Mehta T."/>
            <person name="Meldrim J."/>
            <person name="Meneus L."/>
            <person name="Mihai O."/>
            <person name="Mihalev A."/>
            <person name="Mihova T."/>
            <person name="Mittelman R."/>
            <person name="Mlenga V."/>
            <person name="Montmayeur A."/>
            <person name="Mulrain L."/>
            <person name="Navidi A."/>
            <person name="Naylor J."/>
            <person name="Negash T."/>
            <person name="Nguyen T."/>
            <person name="Nguyen N."/>
            <person name="Nicol R."/>
            <person name="Norbu C."/>
            <person name="Norbu N."/>
            <person name="Novod N."/>
            <person name="O'Neill B."/>
            <person name="Osman S."/>
            <person name="Markiewicz E."/>
            <person name="Oyono O.L."/>
            <person name="Patti C."/>
            <person name="Phunkhang P."/>
            <person name="Pierre F."/>
            <person name="Priest M."/>
            <person name="Raghuraman S."/>
            <person name="Rege F."/>
            <person name="Reyes R."/>
            <person name="Rise C."/>
            <person name="Rogov P."/>
            <person name="Ross K."/>
            <person name="Ryan E."/>
            <person name="Settipalli S."/>
            <person name="Shea T."/>
            <person name="Sherpa N."/>
            <person name="Shi L."/>
            <person name="Shih D."/>
            <person name="Sparrow T."/>
            <person name="Spaulding J."/>
            <person name="Stalker J."/>
            <person name="Stange-Thomann N."/>
            <person name="Stavropoulos S."/>
            <person name="Stone C."/>
            <person name="Strader C."/>
            <person name="Tesfaye S."/>
            <person name="Thomson T."/>
            <person name="Thoulutsang Y."/>
            <person name="Thoulutsang D."/>
            <person name="Topham K."/>
            <person name="Topping I."/>
            <person name="Tsamla T."/>
            <person name="Vassiliev H."/>
            <person name="Vo A."/>
            <person name="Wangchuk T."/>
            <person name="Wangdi T."/>
            <person name="Weiand M."/>
            <person name="Wilkinson J."/>
            <person name="Wilson A."/>
            <person name="Yadav S."/>
            <person name="Young G."/>
            <person name="Yu Q."/>
            <person name="Zembek L."/>
            <person name="Zhong D."/>
            <person name="Zimmer A."/>
            <person name="Zwirko Z."/>
            <person name="Jaffe D.B."/>
            <person name="Alvarez P."/>
            <person name="Brockman W."/>
            <person name="Butler J."/>
            <person name="Chin C."/>
            <person name="Gnerre S."/>
            <person name="Grabherr M."/>
            <person name="Kleber M."/>
            <person name="Mauceli E."/>
            <person name="MacCallum I."/>
        </authorList>
    </citation>
    <scope>NUCLEOTIDE SEQUENCE [LARGE SCALE GENOMIC DNA]</scope>
    <source>
        <strain evidence="20">TSC#15081-1352.22</strain>
        <strain evidence="21">Tucson 15081-1352.22</strain>
    </source>
</reference>
<dbReference type="InterPro" id="IPR018109">
    <property type="entry name" value="Folylpolyglutamate_synth_CS"/>
</dbReference>
<evidence type="ECO:0000256" key="13">
    <source>
        <dbReference type="ARBA" id="ARBA00022842"/>
    </source>
</evidence>
<name>A0A0Q9XEW6_DROMO</name>
<dbReference type="AlphaFoldDB" id="A0A0Q9XEW6"/>
<accession>A0A0Q9XEW6</accession>
<feature type="binding site" evidence="19">
    <location>
        <position position="247"/>
    </location>
    <ligand>
        <name>Mg(2+)</name>
        <dbReference type="ChEBI" id="CHEBI:18420"/>
        <label>1</label>
    </ligand>
</feature>
<keyword evidence="9 19" id="KW-0479">Metal-binding</keyword>
<evidence type="ECO:0000256" key="14">
    <source>
        <dbReference type="ARBA" id="ARBA00023128"/>
    </source>
</evidence>
<dbReference type="InterPro" id="IPR036565">
    <property type="entry name" value="Mur-like_cat_sf"/>
</dbReference>
<dbReference type="GO" id="GO:0006730">
    <property type="term" value="P:one-carbon metabolic process"/>
    <property type="evidence" value="ECO:0007669"/>
    <property type="project" value="UniProtKB-KW"/>
</dbReference>
<dbReference type="PROSITE" id="PS01011">
    <property type="entry name" value="FOLYLPOLYGLU_SYNT_1"/>
    <property type="match status" value="1"/>
</dbReference>
<dbReference type="PANTHER" id="PTHR11136:SF5">
    <property type="entry name" value="FOLYLPOLYGLUTAMATE SYNTHASE, MITOCHONDRIAL"/>
    <property type="match status" value="1"/>
</dbReference>
<evidence type="ECO:0000256" key="8">
    <source>
        <dbReference type="ARBA" id="ARBA00022598"/>
    </source>
</evidence>
<dbReference type="EMBL" id="CH933812">
    <property type="protein sequence ID" value="KRG07121.1"/>
    <property type="molecule type" value="Genomic_DNA"/>
</dbReference>
<evidence type="ECO:0000313" key="21">
    <source>
        <dbReference type="Proteomes" id="UP000009192"/>
    </source>
</evidence>
<evidence type="ECO:0000256" key="18">
    <source>
        <dbReference type="PIRSR" id="PIRSR038895-1"/>
    </source>
</evidence>
<dbReference type="Gene3D" id="3.90.190.20">
    <property type="entry name" value="Mur ligase, C-terminal domain"/>
    <property type="match status" value="1"/>
</dbReference>
<dbReference type="NCBIfam" id="TIGR01499">
    <property type="entry name" value="folC"/>
    <property type="match status" value="1"/>
</dbReference>